<organism evidence="1 2">
    <name type="scientific">Durusdinium trenchii</name>
    <dbReference type="NCBI Taxonomy" id="1381693"/>
    <lineage>
        <taxon>Eukaryota</taxon>
        <taxon>Sar</taxon>
        <taxon>Alveolata</taxon>
        <taxon>Dinophyceae</taxon>
        <taxon>Suessiales</taxon>
        <taxon>Symbiodiniaceae</taxon>
        <taxon>Durusdinium</taxon>
    </lineage>
</organism>
<evidence type="ECO:0000313" key="1">
    <source>
        <dbReference type="EMBL" id="CAK9018862.1"/>
    </source>
</evidence>
<gene>
    <name evidence="1" type="ORF">SCF082_LOCUS14271</name>
</gene>
<dbReference type="SUPFAM" id="SSF46565">
    <property type="entry name" value="Chaperone J-domain"/>
    <property type="match status" value="1"/>
</dbReference>
<dbReference type="PROSITE" id="PS50076">
    <property type="entry name" value="DNAJ_2"/>
    <property type="match status" value="1"/>
</dbReference>
<dbReference type="PANTHER" id="PTHR43908">
    <property type="entry name" value="AT29763P-RELATED"/>
    <property type="match status" value="1"/>
</dbReference>
<dbReference type="CDD" id="cd06257">
    <property type="entry name" value="DnaJ"/>
    <property type="match status" value="1"/>
</dbReference>
<sequence length="268" mass="28978">MAAPRVPSISSEVSAAIQRALRPGASPFARLGLPDALCETSVLRRAYRTAALLIHPDKCAHPEAKMAFQKLSEAFDVLSGPEGQQQQLDGPKGGYPGRPYERGGRYDRPAPPGCWGECEEDVDGQGQRGGKSWWDAGFSDFEKRLRAREADQLRKEAMESALQRGEDSLDAFMSVLEAELDPKAEERNEGRDRRDEARASRGTKRPSAASGIPKPGTRQNVPSFSMGRKPFRGPAMPASVSSSCSSASTSMADVLLSHLDSDGSELSD</sequence>
<dbReference type="Proteomes" id="UP001642464">
    <property type="component" value="Unassembled WGS sequence"/>
</dbReference>
<dbReference type="SMART" id="SM00271">
    <property type="entry name" value="DnaJ"/>
    <property type="match status" value="1"/>
</dbReference>
<dbReference type="InterPro" id="IPR001623">
    <property type="entry name" value="DnaJ_domain"/>
</dbReference>
<dbReference type="EMBL" id="CAXAMM010008903">
    <property type="protein sequence ID" value="CAK9018862.1"/>
    <property type="molecule type" value="Genomic_DNA"/>
</dbReference>
<accession>A0ABP0JXW3</accession>
<proteinExistence type="predicted"/>
<dbReference type="InterPro" id="IPR036869">
    <property type="entry name" value="J_dom_sf"/>
</dbReference>
<name>A0ABP0JXW3_9DINO</name>
<dbReference type="Pfam" id="PF00226">
    <property type="entry name" value="DnaJ"/>
    <property type="match status" value="1"/>
</dbReference>
<evidence type="ECO:0000313" key="2">
    <source>
        <dbReference type="Proteomes" id="UP001642464"/>
    </source>
</evidence>
<keyword evidence="2" id="KW-1185">Reference proteome</keyword>
<dbReference type="Gene3D" id="1.10.287.110">
    <property type="entry name" value="DnaJ domain"/>
    <property type="match status" value="1"/>
</dbReference>
<protein>
    <submittedName>
        <fullName evidence="1">DnaJ homolog subfamily C member 14</fullName>
    </submittedName>
</protein>
<reference evidence="1 2" key="1">
    <citation type="submission" date="2024-02" db="EMBL/GenBank/DDBJ databases">
        <authorList>
            <person name="Chen Y."/>
            <person name="Shah S."/>
            <person name="Dougan E. K."/>
            <person name="Thang M."/>
            <person name="Chan C."/>
        </authorList>
    </citation>
    <scope>NUCLEOTIDE SEQUENCE [LARGE SCALE GENOMIC DNA]</scope>
</reference>
<comment type="caution">
    <text evidence="1">The sequence shown here is derived from an EMBL/GenBank/DDBJ whole genome shotgun (WGS) entry which is preliminary data.</text>
</comment>
<dbReference type="PANTHER" id="PTHR43908:SF3">
    <property type="entry name" value="AT29763P-RELATED"/>
    <property type="match status" value="1"/>
</dbReference>
<dbReference type="InterPro" id="IPR051100">
    <property type="entry name" value="DnaJ_subfamily_B/C"/>
</dbReference>